<keyword evidence="2" id="KW-1003">Cell membrane</keyword>
<evidence type="ECO:0000313" key="7">
    <source>
        <dbReference type="EMBL" id="MFC6145610.1"/>
    </source>
</evidence>
<evidence type="ECO:0000313" key="8">
    <source>
        <dbReference type="Proteomes" id="UP001596244"/>
    </source>
</evidence>
<keyword evidence="4 6" id="KW-1133">Transmembrane helix</keyword>
<feature type="transmembrane region" description="Helical" evidence="6">
    <location>
        <begin position="314"/>
        <end position="337"/>
    </location>
</feature>
<evidence type="ECO:0000256" key="1">
    <source>
        <dbReference type="ARBA" id="ARBA00004651"/>
    </source>
</evidence>
<comment type="subcellular location">
    <subcellularLocation>
        <location evidence="1">Cell membrane</location>
        <topology evidence="1">Multi-pass membrane protein</topology>
    </subcellularLocation>
</comment>
<dbReference type="Proteomes" id="UP001596244">
    <property type="component" value="Unassembled WGS sequence"/>
</dbReference>
<dbReference type="PANTHER" id="PTHR30250">
    <property type="entry name" value="PST FAMILY PREDICTED COLANIC ACID TRANSPORTER"/>
    <property type="match status" value="1"/>
</dbReference>
<dbReference type="RefSeq" id="WP_376999415.1">
    <property type="nucleotide sequence ID" value="NZ_JBHSQE010000001.1"/>
</dbReference>
<reference evidence="8" key="1">
    <citation type="journal article" date="2019" name="Int. J. Syst. Evol. Microbiol.">
        <title>The Global Catalogue of Microorganisms (GCM) 10K type strain sequencing project: providing services to taxonomists for standard genome sequencing and annotation.</title>
        <authorList>
            <consortium name="The Broad Institute Genomics Platform"/>
            <consortium name="The Broad Institute Genome Sequencing Center for Infectious Disease"/>
            <person name="Wu L."/>
            <person name="Ma J."/>
        </authorList>
    </citation>
    <scope>NUCLEOTIDE SEQUENCE [LARGE SCALE GENOMIC DNA]</scope>
    <source>
        <strain evidence="8">CCUG 51943</strain>
    </source>
</reference>
<feature type="transmembrane region" description="Helical" evidence="6">
    <location>
        <begin position="376"/>
        <end position="395"/>
    </location>
</feature>
<name>A0ABW1QBE5_9CORY</name>
<evidence type="ECO:0000256" key="6">
    <source>
        <dbReference type="SAM" id="Phobius"/>
    </source>
</evidence>
<evidence type="ECO:0000256" key="3">
    <source>
        <dbReference type="ARBA" id="ARBA00022692"/>
    </source>
</evidence>
<sequence length="414" mass="44708">MAGGIKAKLLRLTFGNLAYLGAQFVAFVALAQWATLAEVGRFSWALALTSPIFLFADMRTSQIQLSSPPEQVSYRTFVYQRVAMQLLASPVAIGLGLAFAPDRETFAMVLGLTVLKNIEGLINVSLTEHMRFEAMGVVAAIQLVRGILYALVFSLSLFFSGSAIVAIWLTAVILLVPAAQGHLTLPRTARSAGSSRQAMLLLTRDSWSIGLGFFIGSLTVNGPRFLIESYNGVEALGVFAAVSYVIVLANTVVDSVTQGLMPRFSSYWRAGQGRRALNNAFRICALVGLIGLLSLLVSALFGDTILRLLYGAEFAQGKVVLIALFVWATLQYIASALRSVLITGGMRSGVLWTSVINMVVTLALALLWLPTRGAEFAGWALACGQLAQLLIYVWFAARAFRGADQHVEKKEQSS</sequence>
<dbReference type="EMBL" id="JBHSQE010000001">
    <property type="protein sequence ID" value="MFC6145610.1"/>
    <property type="molecule type" value="Genomic_DNA"/>
</dbReference>
<feature type="transmembrane region" description="Helical" evidence="6">
    <location>
        <begin position="206"/>
        <end position="226"/>
    </location>
</feature>
<gene>
    <name evidence="7" type="ORF">ACFPUZ_02140</name>
</gene>
<organism evidence="7 8">
    <name type="scientific">Corynebacterium nasicanis</name>
    <dbReference type="NCBI Taxonomy" id="1448267"/>
    <lineage>
        <taxon>Bacteria</taxon>
        <taxon>Bacillati</taxon>
        <taxon>Actinomycetota</taxon>
        <taxon>Actinomycetes</taxon>
        <taxon>Mycobacteriales</taxon>
        <taxon>Corynebacteriaceae</taxon>
        <taxon>Corynebacterium</taxon>
    </lineage>
</organism>
<evidence type="ECO:0000256" key="5">
    <source>
        <dbReference type="ARBA" id="ARBA00023136"/>
    </source>
</evidence>
<feature type="transmembrane region" description="Helical" evidence="6">
    <location>
        <begin position="12"/>
        <end position="33"/>
    </location>
</feature>
<keyword evidence="3 6" id="KW-0812">Transmembrane</keyword>
<feature type="transmembrane region" description="Helical" evidence="6">
    <location>
        <begin position="77"/>
        <end position="100"/>
    </location>
</feature>
<dbReference type="PANTHER" id="PTHR30250:SF11">
    <property type="entry name" value="O-ANTIGEN TRANSPORTER-RELATED"/>
    <property type="match status" value="1"/>
</dbReference>
<accession>A0ABW1QBE5</accession>
<feature type="transmembrane region" description="Helical" evidence="6">
    <location>
        <begin position="238"/>
        <end position="260"/>
    </location>
</feature>
<feature type="transmembrane region" description="Helical" evidence="6">
    <location>
        <begin position="280"/>
        <end position="302"/>
    </location>
</feature>
<dbReference type="InterPro" id="IPR050833">
    <property type="entry name" value="Poly_Biosynth_Transport"/>
</dbReference>
<proteinExistence type="predicted"/>
<evidence type="ECO:0000256" key="2">
    <source>
        <dbReference type="ARBA" id="ARBA00022475"/>
    </source>
</evidence>
<comment type="caution">
    <text evidence="7">The sequence shown here is derived from an EMBL/GenBank/DDBJ whole genome shotgun (WGS) entry which is preliminary data.</text>
</comment>
<keyword evidence="5 6" id="KW-0472">Membrane</keyword>
<evidence type="ECO:0000256" key="4">
    <source>
        <dbReference type="ARBA" id="ARBA00022989"/>
    </source>
</evidence>
<feature type="transmembrane region" description="Helical" evidence="6">
    <location>
        <begin position="165"/>
        <end position="185"/>
    </location>
</feature>
<feature type="transmembrane region" description="Helical" evidence="6">
    <location>
        <begin position="138"/>
        <end position="159"/>
    </location>
</feature>
<keyword evidence="8" id="KW-1185">Reference proteome</keyword>
<feature type="transmembrane region" description="Helical" evidence="6">
    <location>
        <begin position="349"/>
        <end position="370"/>
    </location>
</feature>
<protein>
    <submittedName>
        <fullName evidence="7">Lipopolysaccharide biosynthesis protein</fullName>
    </submittedName>
</protein>